<dbReference type="Gene3D" id="2.60.40.2020">
    <property type="match status" value="1"/>
</dbReference>
<keyword evidence="6" id="KW-1185">Reference proteome</keyword>
<proteinExistence type="predicted"/>
<accession>A0ABY4EC43</accession>
<evidence type="ECO:0000259" key="4">
    <source>
        <dbReference type="Pfam" id="PF09394"/>
    </source>
</evidence>
<dbReference type="GO" id="GO:0030414">
    <property type="term" value="F:peptidase inhibitor activity"/>
    <property type="evidence" value="ECO:0007669"/>
    <property type="project" value="UniProtKB-KW"/>
</dbReference>
<dbReference type="PANTHER" id="PTHR36530:SF1">
    <property type="entry name" value="AMOEBIASIN-1"/>
    <property type="match status" value="1"/>
</dbReference>
<evidence type="ECO:0000256" key="1">
    <source>
        <dbReference type="ARBA" id="ARBA00022690"/>
    </source>
</evidence>
<dbReference type="PANTHER" id="PTHR36530">
    <property type="entry name" value="INHIBITOR OF CYSTEINE PEPTIDASE"/>
    <property type="match status" value="1"/>
</dbReference>
<evidence type="ECO:0000313" key="5">
    <source>
        <dbReference type="EMBL" id="UOO92923.1"/>
    </source>
</evidence>
<reference evidence="5" key="2">
    <citation type="journal article" date="2022" name="Res Sq">
        <title>Evolution of multicellular longitudinally dividing oral cavity symbionts (Neisseriaceae).</title>
        <authorList>
            <person name="Nyongesa S."/>
            <person name="Weber P."/>
            <person name="Bernet E."/>
            <person name="Pullido F."/>
            <person name="Nieckarz M."/>
            <person name="Delaby M."/>
            <person name="Nieves C."/>
            <person name="Viehboeck T."/>
            <person name="Krause N."/>
            <person name="Rivera-Millot A."/>
            <person name="Nakamura A."/>
            <person name="Vischer N."/>
            <person name="VanNieuwenhze M."/>
            <person name="Brun Y."/>
            <person name="Cava F."/>
            <person name="Bulgheresi S."/>
            <person name="Veyrier F."/>
        </authorList>
    </citation>
    <scope>NUCLEOTIDE SEQUENCE</scope>
    <source>
        <strain evidence="5">SAG 1488-6</strain>
    </source>
</reference>
<dbReference type="RefSeq" id="WP_019958167.1">
    <property type="nucleotide sequence ID" value="NZ_CP091512.1"/>
</dbReference>
<dbReference type="SUPFAM" id="SSF141066">
    <property type="entry name" value="ICP-like"/>
    <property type="match status" value="1"/>
</dbReference>
<evidence type="ECO:0000256" key="2">
    <source>
        <dbReference type="ARBA" id="ARBA00022704"/>
    </source>
</evidence>
<dbReference type="Pfam" id="PF09394">
    <property type="entry name" value="Inhibitor_I42"/>
    <property type="match status" value="1"/>
</dbReference>
<dbReference type="InterPro" id="IPR018990">
    <property type="entry name" value="Prot_inh_I42_chagasin"/>
</dbReference>
<feature type="signal peptide" evidence="3">
    <location>
        <begin position="1"/>
        <end position="22"/>
    </location>
</feature>
<evidence type="ECO:0000313" key="6">
    <source>
        <dbReference type="Proteomes" id="UP000832034"/>
    </source>
</evidence>
<gene>
    <name evidence="5" type="ORF">LVJ81_02470</name>
</gene>
<feature type="chain" id="PRO_5045070969" evidence="3">
    <location>
        <begin position="23"/>
        <end position="125"/>
    </location>
</feature>
<keyword evidence="3" id="KW-0732">Signal</keyword>
<dbReference type="InterPro" id="IPR052781">
    <property type="entry name" value="Cys_protease_inhibitor_I42"/>
</dbReference>
<evidence type="ECO:0000256" key="3">
    <source>
        <dbReference type="SAM" id="SignalP"/>
    </source>
</evidence>
<dbReference type="EMBL" id="CP091512">
    <property type="protein sequence ID" value="UOO92923.1"/>
    <property type="molecule type" value="Genomic_DNA"/>
</dbReference>
<sequence>MKFVNRLAVLTLATVAASQAYAADDAKCPQTMKVGDTFEVSLETNASTGFQWQIHEKTDNVTVVSNRIQSSPSDSNMPLVGVPNQQLWVFKADAAGHAKIQLVYVRSWEADQVAKQWVCQNTITG</sequence>
<organism evidence="5 6">
    <name type="scientific">Vitreoscilla stercoraria</name>
    <dbReference type="NCBI Taxonomy" id="61"/>
    <lineage>
        <taxon>Bacteria</taxon>
        <taxon>Pseudomonadati</taxon>
        <taxon>Pseudomonadota</taxon>
        <taxon>Betaproteobacteria</taxon>
        <taxon>Neisseriales</taxon>
        <taxon>Neisseriaceae</taxon>
        <taxon>Vitreoscilla</taxon>
    </lineage>
</organism>
<dbReference type="Proteomes" id="UP000832034">
    <property type="component" value="Chromosome"/>
</dbReference>
<keyword evidence="1 5" id="KW-0646">Protease inhibitor</keyword>
<keyword evidence="2" id="KW-0789">Thiol protease inhibitor</keyword>
<feature type="domain" description="Proteinase inhibitor I42 chagasin" evidence="4">
    <location>
        <begin position="31"/>
        <end position="114"/>
    </location>
</feature>
<protein>
    <submittedName>
        <fullName evidence="5">Protease inhibitor I42 family protein</fullName>
    </submittedName>
</protein>
<dbReference type="InterPro" id="IPR036331">
    <property type="entry name" value="Chagasin-like_sf"/>
</dbReference>
<name>A0ABY4EC43_VITST</name>
<reference evidence="5" key="1">
    <citation type="submission" date="2021-12" db="EMBL/GenBank/DDBJ databases">
        <authorList>
            <person name="Veyrier F.J."/>
        </authorList>
    </citation>
    <scope>NUCLEOTIDE SEQUENCE</scope>
    <source>
        <strain evidence="5">SAG 1488-6</strain>
    </source>
</reference>